<keyword evidence="3" id="KW-1185">Reference proteome</keyword>
<dbReference type="PANTHER" id="PTHR44757:SF2">
    <property type="entry name" value="BIOFILM ARCHITECTURE MAINTENANCE PROTEIN MBAA"/>
    <property type="match status" value="1"/>
</dbReference>
<dbReference type="EMBL" id="VSIY01000009">
    <property type="protein sequence ID" value="TYB81020.1"/>
    <property type="molecule type" value="Genomic_DNA"/>
</dbReference>
<dbReference type="InterPro" id="IPR052155">
    <property type="entry name" value="Biofilm_reg_signaling"/>
</dbReference>
<evidence type="ECO:0000259" key="1">
    <source>
        <dbReference type="PROSITE" id="PS50887"/>
    </source>
</evidence>
<dbReference type="Pfam" id="PF00990">
    <property type="entry name" value="GGDEF"/>
    <property type="match status" value="1"/>
</dbReference>
<dbReference type="Gene3D" id="3.30.450.260">
    <property type="entry name" value="Haem NO binding associated domain"/>
    <property type="match status" value="1"/>
</dbReference>
<dbReference type="AlphaFoldDB" id="A0A5D0RHB4"/>
<dbReference type="Gene3D" id="3.30.70.270">
    <property type="match status" value="1"/>
</dbReference>
<dbReference type="SUPFAM" id="SSF55073">
    <property type="entry name" value="Nucleotide cyclase"/>
    <property type="match status" value="1"/>
</dbReference>
<dbReference type="InterPro" id="IPR042463">
    <property type="entry name" value="HNOB_dom_associated_sf"/>
</dbReference>
<name>A0A5D0RHB4_9RHOB</name>
<dbReference type="PROSITE" id="PS50887">
    <property type="entry name" value="GGDEF"/>
    <property type="match status" value="1"/>
</dbReference>
<dbReference type="InterPro" id="IPR000160">
    <property type="entry name" value="GGDEF_dom"/>
</dbReference>
<proteinExistence type="predicted"/>
<sequence length="337" mass="35513">MAVPNITLGPAALNRMMPMHALVAPDGTILNAGPTLAKVHAGQSLPGRAFSEVFEQRRSAAGCTVRQLCTAPSGKVHLRLRDPARTPLIGAAYCLGADTGVLVNLSFGIAVVDAVARFGLAGSDFAATDLTVEMLFLVEAKSAAMAESRRLNERLDGARAQAEAAALADTLTGLANRRALDRALARLIARGAEFTLMRIDLDRFKAVNDSFGHEAGDVVLEAVARLLAAETRDGDIAARVGGDEFVLVFAGFTDPGRLEAIAERLIRRIEAPVPYRDQSVAISASVGLVASSLYDVPEAERMLRDADVALYASKTAGRGRATTFRPGFDVTTAGQGV</sequence>
<evidence type="ECO:0000313" key="2">
    <source>
        <dbReference type="EMBL" id="TYB81020.1"/>
    </source>
</evidence>
<dbReference type="NCBIfam" id="TIGR00254">
    <property type="entry name" value="GGDEF"/>
    <property type="match status" value="1"/>
</dbReference>
<organism evidence="2 3">
    <name type="scientific">Maritimibacter fusiformis</name>
    <dbReference type="NCBI Taxonomy" id="2603819"/>
    <lineage>
        <taxon>Bacteria</taxon>
        <taxon>Pseudomonadati</taxon>
        <taxon>Pseudomonadota</taxon>
        <taxon>Alphaproteobacteria</taxon>
        <taxon>Rhodobacterales</taxon>
        <taxon>Roseobacteraceae</taxon>
        <taxon>Maritimibacter</taxon>
    </lineage>
</organism>
<protein>
    <submittedName>
        <fullName evidence="2">GGDEF domain-containing protein</fullName>
    </submittedName>
</protein>
<dbReference type="SMART" id="SM00267">
    <property type="entry name" value="GGDEF"/>
    <property type="match status" value="1"/>
</dbReference>
<dbReference type="InterPro" id="IPR043128">
    <property type="entry name" value="Rev_trsase/Diguanyl_cyclase"/>
</dbReference>
<reference evidence="2 3" key="1">
    <citation type="submission" date="2019-08" db="EMBL/GenBank/DDBJ databases">
        <title>Identification of a novel species of the genus Boseongicola.</title>
        <authorList>
            <person name="Zhang X.-Q."/>
        </authorList>
    </citation>
    <scope>NUCLEOTIDE SEQUENCE [LARGE SCALE GENOMIC DNA]</scope>
    <source>
        <strain evidence="2 3">HY14</strain>
    </source>
</reference>
<feature type="domain" description="GGDEF" evidence="1">
    <location>
        <begin position="192"/>
        <end position="326"/>
    </location>
</feature>
<accession>A0A5D0RHB4</accession>
<dbReference type="CDD" id="cd01949">
    <property type="entry name" value="GGDEF"/>
    <property type="match status" value="1"/>
</dbReference>
<comment type="caution">
    <text evidence="2">The sequence shown here is derived from an EMBL/GenBank/DDBJ whole genome shotgun (WGS) entry which is preliminary data.</text>
</comment>
<dbReference type="PANTHER" id="PTHR44757">
    <property type="entry name" value="DIGUANYLATE CYCLASE DGCP"/>
    <property type="match status" value="1"/>
</dbReference>
<dbReference type="RefSeq" id="WP_148378083.1">
    <property type="nucleotide sequence ID" value="NZ_VSIY01000009.1"/>
</dbReference>
<dbReference type="Proteomes" id="UP000322080">
    <property type="component" value="Unassembled WGS sequence"/>
</dbReference>
<evidence type="ECO:0000313" key="3">
    <source>
        <dbReference type="Proteomes" id="UP000322080"/>
    </source>
</evidence>
<dbReference type="InterPro" id="IPR029787">
    <property type="entry name" value="Nucleotide_cyclase"/>
</dbReference>
<gene>
    <name evidence="2" type="ORF">FVF75_11285</name>
</gene>